<dbReference type="EC" id="2.3.1.-" evidence="2"/>
<accession>A0ABT1KRK4</accession>
<dbReference type="Pfam" id="PF00583">
    <property type="entry name" value="Acetyltransf_1"/>
    <property type="match status" value="1"/>
</dbReference>
<dbReference type="InterPro" id="IPR016181">
    <property type="entry name" value="Acyl_CoA_acyltransferase"/>
</dbReference>
<dbReference type="Gene3D" id="3.40.630.30">
    <property type="match status" value="1"/>
</dbReference>
<protein>
    <submittedName>
        <fullName evidence="2">GNAT family N-acetyltransferase</fullName>
        <ecNumber evidence="2">2.3.1.-</ecNumber>
    </submittedName>
</protein>
<dbReference type="Proteomes" id="UP001204524">
    <property type="component" value="Unassembled WGS sequence"/>
</dbReference>
<dbReference type="PROSITE" id="PS51186">
    <property type="entry name" value="GNAT"/>
    <property type="match status" value="1"/>
</dbReference>
<reference evidence="2 3" key="1">
    <citation type="submission" date="2022-06" db="EMBL/GenBank/DDBJ databases">
        <authorList>
            <person name="So Y."/>
        </authorList>
    </citation>
    <scope>NUCLEOTIDE SEQUENCE [LARGE SCALE GENOMIC DNA]</scope>
    <source>
        <strain evidence="2 3">STR3</strain>
    </source>
</reference>
<evidence type="ECO:0000259" key="1">
    <source>
        <dbReference type="PROSITE" id="PS51186"/>
    </source>
</evidence>
<proteinExistence type="predicted"/>
<dbReference type="RefSeq" id="WP_254179612.1">
    <property type="nucleotide sequence ID" value="NZ_JANARS010000001.1"/>
</dbReference>
<dbReference type="InterPro" id="IPR000182">
    <property type="entry name" value="GNAT_dom"/>
</dbReference>
<evidence type="ECO:0000313" key="2">
    <source>
        <dbReference type="EMBL" id="MCP3420375.1"/>
    </source>
</evidence>
<dbReference type="SUPFAM" id="SSF55729">
    <property type="entry name" value="Acyl-CoA N-acyltransferases (Nat)"/>
    <property type="match status" value="1"/>
</dbReference>
<keyword evidence="2" id="KW-0012">Acyltransferase</keyword>
<keyword evidence="2" id="KW-0808">Transferase</keyword>
<name>A0ABT1KRK4_9ACTN</name>
<organism evidence="2 3">
    <name type="scientific">Nocardioides pinisoli</name>
    <dbReference type="NCBI Taxonomy" id="2950279"/>
    <lineage>
        <taxon>Bacteria</taxon>
        <taxon>Bacillati</taxon>
        <taxon>Actinomycetota</taxon>
        <taxon>Actinomycetes</taxon>
        <taxon>Propionibacteriales</taxon>
        <taxon>Nocardioidaceae</taxon>
        <taxon>Nocardioides</taxon>
    </lineage>
</organism>
<comment type="caution">
    <text evidence="2">The sequence shown here is derived from an EMBL/GenBank/DDBJ whole genome shotgun (WGS) entry which is preliminary data.</text>
</comment>
<sequence length="219" mass="23872">MSRKTARLTVDHLAELADPVRSCVFWELAPVDRARLDHDERIAQKESWLSTVLRDWGSCGRVVRLDGRTVGHIVYAPAARLPGAASLPTAPGSPDAIIAATAWVEPALRGGGLGRLLVQAMAADLVERGHSAIEAYGDTRGRTVGCVLPAEFLGSVGFKTQRAHPTTPRMRMELRTALSWKDEVELALEKMWGVVRPTHKATRPIGSVRVASRSTARLR</sequence>
<gene>
    <name evidence="2" type="ORF">NCI01_01075</name>
</gene>
<dbReference type="GO" id="GO:0016746">
    <property type="term" value="F:acyltransferase activity"/>
    <property type="evidence" value="ECO:0007669"/>
    <property type="project" value="UniProtKB-KW"/>
</dbReference>
<evidence type="ECO:0000313" key="3">
    <source>
        <dbReference type="Proteomes" id="UP001204524"/>
    </source>
</evidence>
<dbReference type="EMBL" id="JANARS010000001">
    <property type="protein sequence ID" value="MCP3420375.1"/>
    <property type="molecule type" value="Genomic_DNA"/>
</dbReference>
<keyword evidence="3" id="KW-1185">Reference proteome</keyword>
<feature type="domain" description="N-acetyltransferase" evidence="1">
    <location>
        <begin position="23"/>
        <end position="175"/>
    </location>
</feature>